<dbReference type="GO" id="GO:0005886">
    <property type="term" value="C:plasma membrane"/>
    <property type="evidence" value="ECO:0007669"/>
    <property type="project" value="TreeGrafter"/>
</dbReference>
<feature type="domain" description="N-acetyltransferase" evidence="1">
    <location>
        <begin position="196"/>
        <end position="359"/>
    </location>
</feature>
<evidence type="ECO:0000259" key="1">
    <source>
        <dbReference type="PROSITE" id="PS51186"/>
    </source>
</evidence>
<dbReference type="PANTHER" id="PTHR24220">
    <property type="entry name" value="IMPORT ATP-BINDING PROTEIN"/>
    <property type="match status" value="1"/>
</dbReference>
<keyword evidence="2" id="KW-0547">Nucleotide-binding</keyword>
<evidence type="ECO:0000313" key="2">
    <source>
        <dbReference type="EMBL" id="AHD01199.1"/>
    </source>
</evidence>
<dbReference type="CDD" id="cd00267">
    <property type="entry name" value="ABC_ATPase"/>
    <property type="match status" value="1"/>
</dbReference>
<dbReference type="HOGENOM" id="CLU_751534_0_0_5"/>
<dbReference type="PATRIC" id="fig|999552.6.peg.2273"/>
<organism evidence="2 3">
    <name type="scientific">Leisingera methylohalidivorans DSM 14336</name>
    <dbReference type="NCBI Taxonomy" id="999552"/>
    <lineage>
        <taxon>Bacteria</taxon>
        <taxon>Pseudomonadati</taxon>
        <taxon>Pseudomonadota</taxon>
        <taxon>Alphaproteobacteria</taxon>
        <taxon>Rhodobacterales</taxon>
        <taxon>Roseobacteraceae</taxon>
        <taxon>Leisingera</taxon>
    </lineage>
</organism>
<dbReference type="CDD" id="cd04301">
    <property type="entry name" value="NAT_SF"/>
    <property type="match status" value="1"/>
</dbReference>
<keyword evidence="2" id="KW-0067">ATP-binding</keyword>
<protein>
    <submittedName>
        <fullName evidence="2">ABC transporter ATP-binding protein</fullName>
    </submittedName>
</protein>
<dbReference type="SUPFAM" id="SSF55729">
    <property type="entry name" value="Acyl-CoA N-acyltransferases (Nat)"/>
    <property type="match status" value="1"/>
</dbReference>
<dbReference type="AlphaFoldDB" id="V9VU06"/>
<dbReference type="RefSeq" id="WP_024090521.1">
    <property type="nucleotide sequence ID" value="NC_023135.1"/>
</dbReference>
<name>V9VU06_9RHOB</name>
<evidence type="ECO:0000313" key="3">
    <source>
        <dbReference type="Proteomes" id="UP000018780"/>
    </source>
</evidence>
<dbReference type="InterPro" id="IPR000182">
    <property type="entry name" value="GNAT_dom"/>
</dbReference>
<dbReference type="InterPro" id="IPR015854">
    <property type="entry name" value="ABC_transpr_LolD-like"/>
</dbReference>
<accession>V9VU06</accession>
<gene>
    <name evidence="2" type="ORF">METH_11405</name>
</gene>
<dbReference type="GO" id="GO:0016747">
    <property type="term" value="F:acyltransferase activity, transferring groups other than amino-acyl groups"/>
    <property type="evidence" value="ECO:0007669"/>
    <property type="project" value="InterPro"/>
</dbReference>
<dbReference type="Gene3D" id="3.40.50.300">
    <property type="entry name" value="P-loop containing nucleotide triphosphate hydrolases"/>
    <property type="match status" value="1"/>
</dbReference>
<dbReference type="GO" id="GO:0022857">
    <property type="term" value="F:transmembrane transporter activity"/>
    <property type="evidence" value="ECO:0007669"/>
    <property type="project" value="TreeGrafter"/>
</dbReference>
<proteinExistence type="predicted"/>
<dbReference type="KEGG" id="lmd:METH_11405"/>
<dbReference type="InterPro" id="IPR016181">
    <property type="entry name" value="Acyl_CoA_acyltransferase"/>
</dbReference>
<dbReference type="GO" id="GO:0005524">
    <property type="term" value="F:ATP binding"/>
    <property type="evidence" value="ECO:0007669"/>
    <property type="project" value="UniProtKB-KW"/>
</dbReference>
<dbReference type="EMBL" id="CP006773">
    <property type="protein sequence ID" value="AHD01199.1"/>
    <property type="molecule type" value="Genomic_DNA"/>
</dbReference>
<dbReference type="Proteomes" id="UP000018780">
    <property type="component" value="Chromosome"/>
</dbReference>
<dbReference type="InterPro" id="IPR027417">
    <property type="entry name" value="P-loop_NTPase"/>
</dbReference>
<dbReference type="SUPFAM" id="SSF52540">
    <property type="entry name" value="P-loop containing nucleoside triphosphate hydrolases"/>
    <property type="match status" value="1"/>
</dbReference>
<dbReference type="STRING" id="999552.METH_11405"/>
<dbReference type="PROSITE" id="PS51186">
    <property type="entry name" value="GNAT"/>
    <property type="match status" value="1"/>
</dbReference>
<reference evidence="2 3" key="1">
    <citation type="submission" date="2013-09" db="EMBL/GenBank/DDBJ databases">
        <authorList>
            <consortium name="DOE Joint Genome Institute"/>
            <person name="Klenk H.-P."/>
            <person name="Huntemann M."/>
            <person name="Han J."/>
            <person name="Chen A."/>
            <person name="Kyrpides N."/>
            <person name="Mavromatis K."/>
            <person name="Markowitz V."/>
            <person name="Palaniappan K."/>
            <person name="Ivanova N."/>
            <person name="Schaumberg A."/>
            <person name="Pati A."/>
            <person name="Liolios K."/>
            <person name="Nordberg H.P."/>
            <person name="Cantor M.N."/>
            <person name="Hua S.X."/>
            <person name="Woyke T."/>
        </authorList>
    </citation>
    <scope>NUCLEOTIDE SEQUENCE [LARGE SCALE GENOMIC DNA]</scope>
    <source>
        <strain evidence="2 3">DSM 14336</strain>
    </source>
</reference>
<dbReference type="OrthoDB" id="256817at2"/>
<keyword evidence="3" id="KW-1185">Reference proteome</keyword>
<sequence>MRLTIHHKSPIPETYRAARVSSMFNVEGDADFRLELDANLGARPWQVGLIIGPSGSGKSSLGRKLFGRRSDAALKWSRDAAIIDAIAPDTEMDQVTAALAAVGLGSVPSWLRPWRHLSNGEQFRANLARLLCGRPALAVVDEFTSTIDRQVARIGAAAFSKAWRRGAGQFVGITCHDDVAKWLQPDWVIDTRSAELKWRRLRRPPSIAMDIHKTGGSYWPLFEPHHYLKMPRMVAADYYTGFVGGEPVAHVAFSPRPGLVEARACRLVIMPEWQGAGLGLRFLNEVCALWRRGVNRYHRPMPSLFHTSHPGLAAALRAQPLWAQVSSALGCAASKSTGSLKGRMGGHFRAVQGFRYVEE</sequence>